<evidence type="ECO:0000313" key="2">
    <source>
        <dbReference type="Proteomes" id="UP000177515"/>
    </source>
</evidence>
<evidence type="ECO:0000313" key="1">
    <source>
        <dbReference type="EMBL" id="AOZ10138.1"/>
    </source>
</evidence>
<sequence>MPTEASLHHLATTLQIGDIVFIRVRALPFRAVAAATASWTNHVGIVVATHCGGAHAEASIAESTFPFSRTTSLVRFADRSEHGRVAVARPRQALTPPQQRHLQAAAGKRLGIRYDTGFNLRSRGQFCSRFVHEVLEEAAGIHVGEVEHFAALLARQPAASLGFWRLWYFGRIPWQRETITPASLLRSAALELVFDGHVSPRTHGARARP</sequence>
<organism evidence="1 2">
    <name type="scientific">Cupriavidus malaysiensis</name>
    <dbReference type="NCBI Taxonomy" id="367825"/>
    <lineage>
        <taxon>Bacteria</taxon>
        <taxon>Pseudomonadati</taxon>
        <taxon>Pseudomonadota</taxon>
        <taxon>Betaproteobacteria</taxon>
        <taxon>Burkholderiales</taxon>
        <taxon>Burkholderiaceae</taxon>
        <taxon>Cupriavidus</taxon>
    </lineage>
</organism>
<dbReference type="Proteomes" id="UP000177515">
    <property type="component" value="Chromosome 2"/>
</dbReference>
<dbReference type="RefSeq" id="WP_071072666.1">
    <property type="nucleotide sequence ID" value="NZ_CP017755.1"/>
</dbReference>
<evidence type="ECO:0008006" key="3">
    <source>
        <dbReference type="Google" id="ProtNLM"/>
    </source>
</evidence>
<dbReference type="InterPro" id="IPR024453">
    <property type="entry name" value="Peptidase_C92"/>
</dbReference>
<dbReference type="EMBL" id="CP017755">
    <property type="protein sequence ID" value="AOZ10138.1"/>
    <property type="molecule type" value="Genomic_DNA"/>
</dbReference>
<dbReference type="InterPro" id="IPR038765">
    <property type="entry name" value="Papain-like_cys_pep_sf"/>
</dbReference>
<dbReference type="Gene3D" id="3.90.1720.10">
    <property type="entry name" value="endopeptidase domain like (from Nostoc punctiforme)"/>
    <property type="match status" value="1"/>
</dbReference>
<protein>
    <recommendedName>
        <fullName evidence="3">YebB family permuted papain-like enzyme</fullName>
    </recommendedName>
</protein>
<reference evidence="1 2" key="1">
    <citation type="submission" date="2016-10" db="EMBL/GenBank/DDBJ databases">
        <title>Complete genome sequences of three Cupriavidus strains isolated from various Malaysian environments.</title>
        <authorList>
            <person name="Abdullah A.A.-A."/>
            <person name="Shafie N.A.H."/>
            <person name="Lau N.S."/>
        </authorList>
    </citation>
    <scope>NUCLEOTIDE SEQUENCE [LARGE SCALE GENOMIC DNA]</scope>
    <source>
        <strain evidence="1 2">USMAA1020</strain>
    </source>
</reference>
<gene>
    <name evidence="1" type="ORF">BKK80_31355</name>
</gene>
<dbReference type="NCBIfam" id="NF008547">
    <property type="entry name" value="PRK11470.1"/>
    <property type="match status" value="1"/>
</dbReference>
<proteinExistence type="predicted"/>
<keyword evidence="2" id="KW-1185">Reference proteome</keyword>
<accession>A0A1D9IDK7</accession>
<dbReference type="SUPFAM" id="SSF54001">
    <property type="entry name" value="Cysteine proteinases"/>
    <property type="match status" value="1"/>
</dbReference>
<dbReference type="Pfam" id="PF05708">
    <property type="entry name" value="Peptidase_C92"/>
    <property type="match status" value="1"/>
</dbReference>
<name>A0A1D9IDK7_9BURK</name>